<keyword evidence="1" id="KW-0812">Transmembrane</keyword>
<dbReference type="EMBL" id="AYZQ01000001">
    <property type="protein sequence ID" value="KRM72301.1"/>
    <property type="molecule type" value="Genomic_DNA"/>
</dbReference>
<keyword evidence="1" id="KW-0472">Membrane</keyword>
<accession>A0A0R2AY48</accession>
<keyword evidence="1" id="KW-1133">Transmembrane helix</keyword>
<organism evidence="2 3">
    <name type="scientific">Lacticaseibacillus brantae DSM 23927</name>
    <dbReference type="NCBI Taxonomy" id="1423727"/>
    <lineage>
        <taxon>Bacteria</taxon>
        <taxon>Bacillati</taxon>
        <taxon>Bacillota</taxon>
        <taxon>Bacilli</taxon>
        <taxon>Lactobacillales</taxon>
        <taxon>Lactobacillaceae</taxon>
        <taxon>Lacticaseibacillus</taxon>
    </lineage>
</organism>
<dbReference type="RefSeq" id="WP_057893336.1">
    <property type="nucleotide sequence ID" value="NZ_AYZQ01000001.1"/>
</dbReference>
<dbReference type="AlphaFoldDB" id="A0A0R2AY48"/>
<proteinExistence type="predicted"/>
<evidence type="ECO:0000256" key="1">
    <source>
        <dbReference type="SAM" id="Phobius"/>
    </source>
</evidence>
<reference evidence="2 3" key="1">
    <citation type="journal article" date="2015" name="Genome Announc.">
        <title>Expanding the biotechnology potential of lactobacilli through comparative genomics of 213 strains and associated genera.</title>
        <authorList>
            <person name="Sun Z."/>
            <person name="Harris H.M."/>
            <person name="McCann A."/>
            <person name="Guo C."/>
            <person name="Argimon S."/>
            <person name="Zhang W."/>
            <person name="Yang X."/>
            <person name="Jeffery I.B."/>
            <person name="Cooney J.C."/>
            <person name="Kagawa T.F."/>
            <person name="Liu W."/>
            <person name="Song Y."/>
            <person name="Salvetti E."/>
            <person name="Wrobel A."/>
            <person name="Rasinkangas P."/>
            <person name="Parkhill J."/>
            <person name="Rea M.C."/>
            <person name="O'Sullivan O."/>
            <person name="Ritari J."/>
            <person name="Douillard F.P."/>
            <person name="Paul Ross R."/>
            <person name="Yang R."/>
            <person name="Briner A.E."/>
            <person name="Felis G.E."/>
            <person name="de Vos W.M."/>
            <person name="Barrangou R."/>
            <person name="Klaenhammer T.R."/>
            <person name="Caufield P.W."/>
            <person name="Cui Y."/>
            <person name="Zhang H."/>
            <person name="O'Toole P.W."/>
        </authorList>
    </citation>
    <scope>NUCLEOTIDE SEQUENCE [LARGE SCALE GENOMIC DNA]</scope>
    <source>
        <strain evidence="2 3">DSM 23927</strain>
    </source>
</reference>
<comment type="caution">
    <text evidence="2">The sequence shown here is derived from an EMBL/GenBank/DDBJ whole genome shotgun (WGS) entry which is preliminary data.</text>
</comment>
<feature type="transmembrane region" description="Helical" evidence="1">
    <location>
        <begin position="100"/>
        <end position="119"/>
    </location>
</feature>
<feature type="transmembrane region" description="Helical" evidence="1">
    <location>
        <begin position="125"/>
        <end position="143"/>
    </location>
</feature>
<evidence type="ECO:0000313" key="3">
    <source>
        <dbReference type="Proteomes" id="UP000051672"/>
    </source>
</evidence>
<protein>
    <submittedName>
        <fullName evidence="2">Uncharacterized protein</fullName>
    </submittedName>
</protein>
<gene>
    <name evidence="2" type="ORF">FC34_GL000001</name>
</gene>
<sequence>MPKITQLFFGLGIALQAALFPWLTLRPVWRDNQTLLLGLIGLAISLGLTYTHWHSLWWLGLSSLFAILLAGLQPRLLPLLLVQLVLTWLLTTQKMQTPTLLSLVFGQMLLAQLIWFFALVHSLPIYNLIDLGLIYLAALIMLWQPRLPRWGYALLGLAVLSLGYGLQRLNLGAIIGMAIIFLLLAFPKKSLAPWVYNVLPVLLSVFMIVARSQG</sequence>
<dbReference type="PATRIC" id="fig|1423727.3.peg.1"/>
<dbReference type="Proteomes" id="UP000051672">
    <property type="component" value="Unassembled WGS sequence"/>
</dbReference>
<feature type="transmembrane region" description="Helical" evidence="1">
    <location>
        <begin position="6"/>
        <end position="23"/>
    </location>
</feature>
<feature type="transmembrane region" description="Helical" evidence="1">
    <location>
        <begin position="65"/>
        <end position="88"/>
    </location>
</feature>
<evidence type="ECO:0000313" key="2">
    <source>
        <dbReference type="EMBL" id="KRM72301.1"/>
    </source>
</evidence>
<feature type="transmembrane region" description="Helical" evidence="1">
    <location>
        <begin position="194"/>
        <end position="212"/>
    </location>
</feature>
<keyword evidence="3" id="KW-1185">Reference proteome</keyword>
<dbReference type="STRING" id="1423727.FC34_GL000001"/>
<name>A0A0R2AY48_9LACO</name>
<feature type="transmembrane region" description="Helical" evidence="1">
    <location>
        <begin position="171"/>
        <end position="187"/>
    </location>
</feature>
<feature type="transmembrane region" description="Helical" evidence="1">
    <location>
        <begin position="35"/>
        <end position="53"/>
    </location>
</feature>